<name>A0A8H6VTB7_9AGAR</name>
<accession>A0A8H6VTB7</accession>
<comment type="caution">
    <text evidence="2">The sequence shown here is derived from an EMBL/GenBank/DDBJ whole genome shotgun (WGS) entry which is preliminary data.</text>
</comment>
<feature type="compositionally biased region" description="Basic residues" evidence="1">
    <location>
        <begin position="505"/>
        <end position="515"/>
    </location>
</feature>
<reference evidence="2" key="1">
    <citation type="submission" date="2020-05" db="EMBL/GenBank/DDBJ databases">
        <title>Mycena genomes resolve the evolution of fungal bioluminescence.</title>
        <authorList>
            <person name="Tsai I.J."/>
        </authorList>
    </citation>
    <scope>NUCLEOTIDE SEQUENCE</scope>
    <source>
        <strain evidence="2">171206Taipei</strain>
    </source>
</reference>
<evidence type="ECO:0000256" key="1">
    <source>
        <dbReference type="SAM" id="MobiDB-lite"/>
    </source>
</evidence>
<gene>
    <name evidence="2" type="ORF">MIND_01264500</name>
</gene>
<dbReference type="EMBL" id="JACAZF010000013">
    <property type="protein sequence ID" value="KAF7291211.1"/>
    <property type="molecule type" value="Genomic_DNA"/>
</dbReference>
<feature type="compositionally biased region" description="Low complexity" evidence="1">
    <location>
        <begin position="404"/>
        <end position="418"/>
    </location>
</feature>
<dbReference type="Proteomes" id="UP000636479">
    <property type="component" value="Unassembled WGS sequence"/>
</dbReference>
<feature type="compositionally biased region" description="Polar residues" evidence="1">
    <location>
        <begin position="426"/>
        <end position="440"/>
    </location>
</feature>
<feature type="compositionally biased region" description="Polar residues" evidence="1">
    <location>
        <begin position="380"/>
        <end position="389"/>
    </location>
</feature>
<dbReference type="RefSeq" id="XP_037214333.1">
    <property type="nucleotide sequence ID" value="XM_037369127.1"/>
</dbReference>
<feature type="region of interest" description="Disordered" evidence="1">
    <location>
        <begin position="380"/>
        <end position="515"/>
    </location>
</feature>
<feature type="compositionally biased region" description="Polar residues" evidence="1">
    <location>
        <begin position="164"/>
        <end position="173"/>
    </location>
</feature>
<protein>
    <submittedName>
        <fullName evidence="2">Uncharacterized protein</fullName>
    </submittedName>
</protein>
<organism evidence="2 3">
    <name type="scientific">Mycena indigotica</name>
    <dbReference type="NCBI Taxonomy" id="2126181"/>
    <lineage>
        <taxon>Eukaryota</taxon>
        <taxon>Fungi</taxon>
        <taxon>Dikarya</taxon>
        <taxon>Basidiomycota</taxon>
        <taxon>Agaricomycotina</taxon>
        <taxon>Agaricomycetes</taxon>
        <taxon>Agaricomycetidae</taxon>
        <taxon>Agaricales</taxon>
        <taxon>Marasmiineae</taxon>
        <taxon>Mycenaceae</taxon>
        <taxon>Mycena</taxon>
    </lineage>
</organism>
<feature type="region of interest" description="Disordered" evidence="1">
    <location>
        <begin position="323"/>
        <end position="358"/>
    </location>
</feature>
<sequence>MIPYNFSSGTTQDPMSDPNAAPSAAASSFMVTNEPATRRRETQGLTREAAAIMPSIDAAHATFTSQLQGLTPAPLRVVNRRAPRTRPLRREAEAFFPLAPSAPPVPPQNHQVEAGAPSPSQDSQSSPLVPEQLPSAVAVNDHATPNRPQQTRGLERESGMLTPSLHSASSASRLPQMPPPQQQNAAGSSHAHPFTTATTSSSVVPNELPSAPSGRGLAREAGLYLPDTSTPPAPPTPAAILHIARIKFQGQPGGRRVRLISLPQLAPPAETKKHIPRIVARGGADVPGSEACNAVHAYVHSNLKWQKRPPYNSGMAYLAKGRVNRRKNPVPPTSQSTPAAGPSSGTLPSPAPPPVSFAFPSASSANEIAEREAILRSNLVSQRSGNADRTSGAPLASSGISNIPSHRPLSSSASRLSLMQAIKQPYGQTEASRPSTSSGARSDENGHRLPFARTPTTGTTATEVDANAEELKEDLPMSDAPPSADANLKRKREGEEIEEGDSPRRAGRKIPRFGR</sequence>
<feature type="compositionally biased region" description="Low complexity" evidence="1">
    <location>
        <begin position="117"/>
        <end position="127"/>
    </location>
</feature>
<feature type="region of interest" description="Disordered" evidence="1">
    <location>
        <begin position="98"/>
        <end position="217"/>
    </location>
</feature>
<keyword evidence="3" id="KW-1185">Reference proteome</keyword>
<evidence type="ECO:0000313" key="3">
    <source>
        <dbReference type="Proteomes" id="UP000636479"/>
    </source>
</evidence>
<feature type="compositionally biased region" description="Polar residues" evidence="1">
    <location>
        <begin position="1"/>
        <end position="14"/>
    </location>
</feature>
<evidence type="ECO:0000313" key="2">
    <source>
        <dbReference type="EMBL" id="KAF7291211.1"/>
    </source>
</evidence>
<dbReference type="AlphaFoldDB" id="A0A8H6VTB7"/>
<feature type="compositionally biased region" description="Low complexity" evidence="1">
    <location>
        <begin position="338"/>
        <end position="348"/>
    </location>
</feature>
<feature type="compositionally biased region" description="Polar residues" evidence="1">
    <location>
        <begin position="195"/>
        <end position="204"/>
    </location>
</feature>
<proteinExistence type="predicted"/>
<feature type="region of interest" description="Disordered" evidence="1">
    <location>
        <begin position="1"/>
        <end position="45"/>
    </location>
</feature>
<dbReference type="GeneID" id="59351643"/>